<dbReference type="Proteomes" id="UP001642483">
    <property type="component" value="Unassembled WGS sequence"/>
</dbReference>
<feature type="compositionally biased region" description="Polar residues" evidence="9">
    <location>
        <begin position="215"/>
        <end position="227"/>
    </location>
</feature>
<evidence type="ECO:0000256" key="2">
    <source>
        <dbReference type="ARBA" id="ARBA00022664"/>
    </source>
</evidence>
<evidence type="ECO:0000256" key="3">
    <source>
        <dbReference type="ARBA" id="ARBA00022723"/>
    </source>
</evidence>
<comment type="function">
    <text evidence="8">Part of the spliceosome which catalyzes two sequential transesterification reactions, first the excision of the non-coding intron from pre-mRNA and then the ligation of the coding exons to form the mature mRNA. Plays a role in stabilizing the structure of the spliceosome catalytic core and docking of the branch helix into the active site, producing 5'-exon and lariat intron-3'-intermediates.</text>
</comment>
<evidence type="ECO:0000256" key="4">
    <source>
        <dbReference type="ARBA" id="ARBA00022728"/>
    </source>
</evidence>
<keyword evidence="2" id="KW-0507">mRNA processing</keyword>
<keyword evidence="11" id="KW-1185">Reference proteome</keyword>
<comment type="caution">
    <text evidence="10">The sequence shown here is derived from an EMBL/GenBank/DDBJ whole genome shotgun (WGS) entry which is preliminary data.</text>
</comment>
<evidence type="ECO:0000313" key="11">
    <source>
        <dbReference type="Proteomes" id="UP001642483"/>
    </source>
</evidence>
<keyword evidence="5 8" id="KW-0862">Zinc</keyword>
<keyword evidence="6" id="KW-0508">mRNA splicing</keyword>
<evidence type="ECO:0000256" key="5">
    <source>
        <dbReference type="ARBA" id="ARBA00022833"/>
    </source>
</evidence>
<keyword evidence="3 8" id="KW-0479">Metal-binding</keyword>
<dbReference type="PANTHER" id="PTHR12111">
    <property type="entry name" value="SPLICING FACTOR YJU2"/>
    <property type="match status" value="1"/>
</dbReference>
<sequence>MSERKVLNKYYPPDYDPSKIPKLKRAKDRQYVIRVMAPFNMRCKTCGNYIYKGTKFNARMETVQDENFLGLRIYRFYIKCTKCVAEITFKTDPENMDYSMEHGATRNFEAEKLIDQEEKRLQAKREADEANPMKMLEIRTRDSKREMEMMESLEELRELNQRHAGIDYDGMLRNRQETEEERVAREKEEENEEIRKIFNNQMIRRLQDDSDDEGPTTSTAANVSTKRPASDLLVDEKKPSTSAPKIARKDERKKTAALLGIVRKKTNDTLNLESKPEKEVGETGSNPPNYKDESSEGSTTEPAINPNTIVLDLKSNTSGGLGLLGGYGSGSSNGSDSD</sequence>
<proteinExistence type="inferred from homology"/>
<evidence type="ECO:0000313" key="10">
    <source>
        <dbReference type="EMBL" id="CAK8683245.1"/>
    </source>
</evidence>
<evidence type="ECO:0000256" key="9">
    <source>
        <dbReference type="SAM" id="MobiDB-lite"/>
    </source>
</evidence>
<feature type="compositionally biased region" description="Gly residues" evidence="9">
    <location>
        <begin position="319"/>
        <end position="331"/>
    </location>
</feature>
<dbReference type="HAMAP" id="MF_03226">
    <property type="entry name" value="YJU2"/>
    <property type="match status" value="1"/>
</dbReference>
<feature type="region of interest" description="Disordered" evidence="9">
    <location>
        <begin position="199"/>
        <end position="338"/>
    </location>
</feature>
<evidence type="ECO:0000256" key="8">
    <source>
        <dbReference type="HAMAP-Rule" id="MF_03226"/>
    </source>
</evidence>
<comment type="similarity">
    <text evidence="8">Belongs to the CWC16 family. YJU2 subfamily.</text>
</comment>
<evidence type="ECO:0000256" key="1">
    <source>
        <dbReference type="ARBA" id="ARBA00004123"/>
    </source>
</evidence>
<dbReference type="InterPro" id="IPR043701">
    <property type="entry name" value="Yju2"/>
</dbReference>
<feature type="binding site" evidence="8">
    <location>
        <position position="83"/>
    </location>
    <ligand>
        <name>Zn(2+)</name>
        <dbReference type="ChEBI" id="CHEBI:29105"/>
    </ligand>
</feature>
<evidence type="ECO:0000256" key="6">
    <source>
        <dbReference type="ARBA" id="ARBA00023187"/>
    </source>
</evidence>
<protein>
    <recommendedName>
        <fullName evidence="8">Splicing factor YJU2</fullName>
    </recommendedName>
</protein>
<feature type="binding site" evidence="8">
    <location>
        <position position="80"/>
    </location>
    <ligand>
        <name>Zn(2+)</name>
        <dbReference type="ChEBI" id="CHEBI:29105"/>
    </ligand>
</feature>
<organism evidence="10 11">
    <name type="scientific">Clavelina lepadiformis</name>
    <name type="common">Light-bulb sea squirt</name>
    <name type="synonym">Ascidia lepadiformis</name>
    <dbReference type="NCBI Taxonomy" id="159417"/>
    <lineage>
        <taxon>Eukaryota</taxon>
        <taxon>Metazoa</taxon>
        <taxon>Chordata</taxon>
        <taxon>Tunicata</taxon>
        <taxon>Ascidiacea</taxon>
        <taxon>Aplousobranchia</taxon>
        <taxon>Clavelinidae</taxon>
        <taxon>Clavelina</taxon>
    </lineage>
</organism>
<name>A0ABP0FVP9_CLALP</name>
<comment type="subcellular location">
    <subcellularLocation>
        <location evidence="1 8">Nucleus</location>
    </subcellularLocation>
</comment>
<gene>
    <name evidence="10" type="ORF">CVLEPA_LOCUS14337</name>
</gene>
<feature type="compositionally biased region" description="Polar residues" evidence="9">
    <location>
        <begin position="296"/>
        <end position="308"/>
    </location>
</feature>
<reference evidence="10 11" key="1">
    <citation type="submission" date="2024-02" db="EMBL/GenBank/DDBJ databases">
        <authorList>
            <person name="Daric V."/>
            <person name="Darras S."/>
        </authorList>
    </citation>
    <scope>NUCLEOTIDE SEQUENCE [LARGE SCALE GENOMIC DNA]</scope>
</reference>
<dbReference type="EMBL" id="CAWYQH010000097">
    <property type="protein sequence ID" value="CAK8683245.1"/>
    <property type="molecule type" value="Genomic_DNA"/>
</dbReference>
<evidence type="ECO:0000256" key="7">
    <source>
        <dbReference type="ARBA" id="ARBA00023242"/>
    </source>
</evidence>
<keyword evidence="7 8" id="KW-0539">Nucleus</keyword>
<feature type="binding site" evidence="8">
    <location>
        <position position="43"/>
    </location>
    <ligand>
        <name>Zn(2+)</name>
        <dbReference type="ChEBI" id="CHEBI:29105"/>
    </ligand>
</feature>
<dbReference type="PANTHER" id="PTHR12111:SF1">
    <property type="entry name" value="SPLICING FACTOR YJU2"/>
    <property type="match status" value="1"/>
</dbReference>
<dbReference type="Pfam" id="PF04502">
    <property type="entry name" value="Saf4_Yju2"/>
    <property type="match status" value="1"/>
</dbReference>
<dbReference type="InterPro" id="IPR007590">
    <property type="entry name" value="Saf4/Yju2"/>
</dbReference>
<accession>A0ABP0FVP9</accession>
<keyword evidence="4 8" id="KW-0747">Spliceosome</keyword>
<feature type="binding site" evidence="8">
    <location>
        <position position="46"/>
    </location>
    <ligand>
        <name>Zn(2+)</name>
        <dbReference type="ChEBI" id="CHEBI:29105"/>
    </ligand>
</feature>
<comment type="subunit">
    <text evidence="8">Component of the spliceosome. Present in the activated B complex, the catalytically activated B* complex which catalyzes the branching, the catalytic step 1 C complex catalyzing the exon ligation, and the postcatalytic P complex containing the ligated exons (mRNA) and the excised lariat intron.</text>
</comment>